<dbReference type="GeneID" id="82536142"/>
<evidence type="ECO:0000313" key="2">
    <source>
        <dbReference type="EMBL" id="RDU62158.1"/>
    </source>
</evidence>
<dbReference type="InterPro" id="IPR014710">
    <property type="entry name" value="RmlC-like_jellyroll"/>
</dbReference>
<dbReference type="Gene3D" id="2.60.120.10">
    <property type="entry name" value="Jelly Rolls"/>
    <property type="match status" value="1"/>
</dbReference>
<protein>
    <submittedName>
        <fullName evidence="2">WxcM-like domain-containing protein</fullName>
    </submittedName>
</protein>
<gene>
    <name evidence="2" type="ORF">CQA43_07580</name>
</gene>
<feature type="domain" description="Sugar 3,4-ketoisomerase QdtA cupin" evidence="1">
    <location>
        <begin position="1"/>
        <end position="130"/>
    </location>
</feature>
<dbReference type="CDD" id="cd20292">
    <property type="entry name" value="cupin_QdtA-like"/>
    <property type="match status" value="1"/>
</dbReference>
<proteinExistence type="predicted"/>
<evidence type="ECO:0000313" key="3">
    <source>
        <dbReference type="Proteomes" id="UP000256650"/>
    </source>
</evidence>
<dbReference type="Proteomes" id="UP000256650">
    <property type="component" value="Unassembled WGS sequence"/>
</dbReference>
<dbReference type="OrthoDB" id="272049at2"/>
<evidence type="ECO:0000259" key="1">
    <source>
        <dbReference type="Pfam" id="PF05523"/>
    </source>
</evidence>
<keyword evidence="3" id="KW-1185">Reference proteome</keyword>
<sequence length="148" mass="16923">MNYELIDFVDFSDEKGSLVACEYQKNCPFDIKRVFYIFDVNPNAIRGRHANRDSEFLFVALNGSCKIKIDNGKIQETLILNNPKQGLYVGKMLWKEMFDFSKGCVLLVMSNTPYNKGEYINDYMMYAHKVSGGGHKINLVVPLSFNVA</sequence>
<dbReference type="InterPro" id="IPR008894">
    <property type="entry name" value="QdtA_cupin_dom"/>
</dbReference>
<dbReference type="RefSeq" id="WP_115551993.1">
    <property type="nucleotide sequence ID" value="NZ_CAOVYC010000027.1"/>
</dbReference>
<dbReference type="EMBL" id="NXLS01000008">
    <property type="protein sequence ID" value="RDU62158.1"/>
    <property type="molecule type" value="Genomic_DNA"/>
</dbReference>
<reference evidence="2 3" key="1">
    <citation type="submission" date="2018-04" db="EMBL/GenBank/DDBJ databases">
        <title>Novel Campyloabacter and Helicobacter Species and Strains.</title>
        <authorList>
            <person name="Mannion A.J."/>
            <person name="Shen Z."/>
            <person name="Fox J.G."/>
        </authorList>
    </citation>
    <scope>NUCLEOTIDE SEQUENCE [LARGE SCALE GENOMIC DNA]</scope>
    <source>
        <strain evidence="2 3">MIT 99-5101</strain>
    </source>
</reference>
<organism evidence="2 3">
    <name type="scientific">Helicobacter ganmani</name>
    <dbReference type="NCBI Taxonomy" id="60246"/>
    <lineage>
        <taxon>Bacteria</taxon>
        <taxon>Pseudomonadati</taxon>
        <taxon>Campylobacterota</taxon>
        <taxon>Epsilonproteobacteria</taxon>
        <taxon>Campylobacterales</taxon>
        <taxon>Helicobacteraceae</taxon>
        <taxon>Helicobacter</taxon>
    </lineage>
</organism>
<dbReference type="Pfam" id="PF05523">
    <property type="entry name" value="FdtA"/>
    <property type="match status" value="1"/>
</dbReference>
<name>A0A3D8IAN4_9HELI</name>
<dbReference type="SUPFAM" id="SSF51182">
    <property type="entry name" value="RmlC-like cupins"/>
    <property type="match status" value="1"/>
</dbReference>
<dbReference type="AlphaFoldDB" id="A0A3D8IAN4"/>
<dbReference type="InterPro" id="IPR011051">
    <property type="entry name" value="RmlC_Cupin_sf"/>
</dbReference>
<accession>A0A3D8IAN4</accession>
<comment type="caution">
    <text evidence="2">The sequence shown here is derived from an EMBL/GenBank/DDBJ whole genome shotgun (WGS) entry which is preliminary data.</text>
</comment>